<proteinExistence type="predicted"/>
<evidence type="ECO:0000313" key="12">
    <source>
        <dbReference type="Proteomes" id="UP000604825"/>
    </source>
</evidence>
<dbReference type="SMART" id="SM00614">
    <property type="entry name" value="ZnF_BED"/>
    <property type="match status" value="1"/>
</dbReference>
<evidence type="ECO:0000256" key="9">
    <source>
        <dbReference type="SAM" id="Phobius"/>
    </source>
</evidence>
<sequence length="792" mass="87252">MGMGSGTVPRRPLRSSRSGKKRAKVWAYVDSKIIDGIEKVVCKYCKVQLSSVSGKGTTHLNRHIGYYCHHIPQEDKDRFLATLKNKSDRDNYVFDPVVFRGLIAKYFLSAEVAFRKADDPAWKEMINYCQPSFNVLHQKITKLKSHVSLTADLWSSNQNLGYLRVIAHYIDEEFELHKKNIAFKQVSFPHNSFAVQDGITACLTEWDLVDRVFTVTLDNASVNNRAIRDLRATLGAQMFFKGEHIHVRCAAHVLNIMVQAGLQVIPHAVGRVRDIIKVVTSTPSRLQTFNSIIHALGLKGKSGLVLDVPHRWNATYDMLNEALKYKAALNRFTVEQYQDVPSEQDWHPTAHLFLKMLMAVRDVLLDETWNTNELLNELPEAMYTKFQKYWAAPSMVLLIAAVLDPSMKANFVRFFYLTVENAEAEAKMRELRQYLKKYYLEYERVVRNSTGPVFVTYEEEVLSQGESSSSGLSWQTSTPHGHAAALSPAVHPPLAGPPRGRGVLHAPPRRRTFPPLPRPILSPSAPAGPPPTRSPLSVPPCFRLLPAAPSVSLRSPPYPPRNPLPIPLPLLGLAAALLYLAAFAAAAASAHAGFFGRPVRLLASLRSVPASLLRLVLTAIPASPLVLLPLLPLPTALGAALPVLGFILLSPFWSLAGAAAVVESATGLTPLRRSCRLLSGACLATLSSFLVFAAGIGVTLWGFGGVAAETYDAGARWAGMAPVVVKAVAGTALLAVMMLYGMVANVVLYMHCRAMHGELAGEIYNEFANMYVFLPFDDGKDRHVVSVVTMWP</sequence>
<keyword evidence="5" id="KW-0238">DNA-binding</keyword>
<keyword evidence="9" id="KW-0812">Transmembrane</keyword>
<dbReference type="OrthoDB" id="691693at2759"/>
<dbReference type="InterPro" id="IPR025525">
    <property type="entry name" value="hAT-like_transposase_RNase-H"/>
</dbReference>
<feature type="transmembrane region" description="Helical" evidence="9">
    <location>
        <begin position="677"/>
        <end position="703"/>
    </location>
</feature>
<evidence type="ECO:0000256" key="3">
    <source>
        <dbReference type="ARBA" id="ARBA00022833"/>
    </source>
</evidence>
<dbReference type="AlphaFoldDB" id="A0A811RK18"/>
<dbReference type="Pfam" id="PF14372">
    <property type="entry name" value="hAT-like_RNase-H"/>
    <property type="match status" value="1"/>
</dbReference>
<evidence type="ECO:0000256" key="4">
    <source>
        <dbReference type="ARBA" id="ARBA00023015"/>
    </source>
</evidence>
<feature type="transmembrane region" description="Helical" evidence="9">
    <location>
        <begin position="643"/>
        <end position="665"/>
    </location>
</feature>
<dbReference type="PROSITE" id="PS50808">
    <property type="entry name" value="ZF_BED"/>
    <property type="match status" value="1"/>
</dbReference>
<keyword evidence="1" id="KW-0479">Metal-binding</keyword>
<evidence type="ECO:0000256" key="7">
    <source>
        <dbReference type="PROSITE-ProRule" id="PRU00027"/>
    </source>
</evidence>
<evidence type="ECO:0000256" key="8">
    <source>
        <dbReference type="SAM" id="MobiDB-lite"/>
    </source>
</evidence>
<feature type="transmembrane region" description="Helical" evidence="9">
    <location>
        <begin position="568"/>
        <end position="590"/>
    </location>
</feature>
<dbReference type="PANTHER" id="PTHR46481:SF5">
    <property type="entry name" value="OS08G0393150 PROTEIN"/>
    <property type="match status" value="1"/>
</dbReference>
<dbReference type="Pfam" id="PF02892">
    <property type="entry name" value="zf-BED"/>
    <property type="match status" value="1"/>
</dbReference>
<keyword evidence="9" id="KW-1133">Transmembrane helix</keyword>
<keyword evidence="4" id="KW-0805">Transcription regulation</keyword>
<evidence type="ECO:0000256" key="1">
    <source>
        <dbReference type="ARBA" id="ARBA00022723"/>
    </source>
</evidence>
<feature type="compositionally biased region" description="Low complexity" evidence="8">
    <location>
        <begin position="467"/>
        <end position="478"/>
    </location>
</feature>
<feature type="compositionally biased region" description="Pro residues" evidence="8">
    <location>
        <begin position="514"/>
        <end position="533"/>
    </location>
</feature>
<keyword evidence="12" id="KW-1185">Reference proteome</keyword>
<dbReference type="InterPro" id="IPR052035">
    <property type="entry name" value="ZnF_BED_domain_contain"/>
</dbReference>
<dbReference type="InterPro" id="IPR012337">
    <property type="entry name" value="RNaseH-like_sf"/>
</dbReference>
<evidence type="ECO:0000313" key="11">
    <source>
        <dbReference type="EMBL" id="CAD6270176.1"/>
    </source>
</evidence>
<evidence type="ECO:0000259" key="10">
    <source>
        <dbReference type="PROSITE" id="PS50808"/>
    </source>
</evidence>
<dbReference type="Proteomes" id="UP000604825">
    <property type="component" value="Unassembled WGS sequence"/>
</dbReference>
<dbReference type="SUPFAM" id="SSF53098">
    <property type="entry name" value="Ribonuclease H-like"/>
    <property type="match status" value="1"/>
</dbReference>
<gene>
    <name evidence="11" type="ORF">NCGR_LOCUS53470</name>
</gene>
<dbReference type="EMBL" id="CAJGYO010000015">
    <property type="protein sequence ID" value="CAD6270176.1"/>
    <property type="molecule type" value="Genomic_DNA"/>
</dbReference>
<feature type="transmembrane region" description="Helical" evidence="9">
    <location>
        <begin position="723"/>
        <end position="748"/>
    </location>
</feature>
<dbReference type="GO" id="GO:0003677">
    <property type="term" value="F:DNA binding"/>
    <property type="evidence" value="ECO:0007669"/>
    <property type="project" value="UniProtKB-KW"/>
</dbReference>
<name>A0A811RK18_9POAL</name>
<feature type="transmembrane region" description="Helical" evidence="9">
    <location>
        <begin position="611"/>
        <end position="631"/>
    </location>
</feature>
<keyword evidence="6" id="KW-0804">Transcription</keyword>
<evidence type="ECO:0000256" key="6">
    <source>
        <dbReference type="ARBA" id="ARBA00023163"/>
    </source>
</evidence>
<keyword evidence="9" id="KW-0472">Membrane</keyword>
<evidence type="ECO:0000256" key="5">
    <source>
        <dbReference type="ARBA" id="ARBA00023125"/>
    </source>
</evidence>
<comment type="caution">
    <text evidence="11">The sequence shown here is derived from an EMBL/GenBank/DDBJ whole genome shotgun (WGS) entry which is preliminary data.</text>
</comment>
<keyword evidence="2 7" id="KW-0863">Zinc-finger</keyword>
<keyword evidence="3" id="KW-0862">Zinc</keyword>
<reference evidence="11" key="1">
    <citation type="submission" date="2020-10" db="EMBL/GenBank/DDBJ databases">
        <authorList>
            <person name="Han B."/>
            <person name="Lu T."/>
            <person name="Zhao Q."/>
            <person name="Huang X."/>
            <person name="Zhao Y."/>
        </authorList>
    </citation>
    <scope>NUCLEOTIDE SEQUENCE</scope>
</reference>
<dbReference type="PANTHER" id="PTHR46481">
    <property type="entry name" value="ZINC FINGER BED DOMAIN-CONTAINING PROTEIN 4"/>
    <property type="match status" value="1"/>
</dbReference>
<feature type="region of interest" description="Disordered" evidence="8">
    <location>
        <begin position="467"/>
        <end position="535"/>
    </location>
</feature>
<dbReference type="InterPro" id="IPR003656">
    <property type="entry name" value="Znf_BED"/>
</dbReference>
<accession>A0A811RK18</accession>
<protein>
    <recommendedName>
        <fullName evidence="10">BED-type domain-containing protein</fullName>
    </recommendedName>
</protein>
<feature type="domain" description="BED-type" evidence="10">
    <location>
        <begin position="20"/>
        <end position="69"/>
    </location>
</feature>
<evidence type="ECO:0000256" key="2">
    <source>
        <dbReference type="ARBA" id="ARBA00022771"/>
    </source>
</evidence>
<dbReference type="GO" id="GO:0008270">
    <property type="term" value="F:zinc ion binding"/>
    <property type="evidence" value="ECO:0007669"/>
    <property type="project" value="UniProtKB-KW"/>
</dbReference>
<organism evidence="11 12">
    <name type="scientific">Miscanthus lutarioriparius</name>
    <dbReference type="NCBI Taxonomy" id="422564"/>
    <lineage>
        <taxon>Eukaryota</taxon>
        <taxon>Viridiplantae</taxon>
        <taxon>Streptophyta</taxon>
        <taxon>Embryophyta</taxon>
        <taxon>Tracheophyta</taxon>
        <taxon>Spermatophyta</taxon>
        <taxon>Magnoliopsida</taxon>
        <taxon>Liliopsida</taxon>
        <taxon>Poales</taxon>
        <taxon>Poaceae</taxon>
        <taxon>PACMAD clade</taxon>
        <taxon>Panicoideae</taxon>
        <taxon>Andropogonodae</taxon>
        <taxon>Andropogoneae</taxon>
        <taxon>Saccharinae</taxon>
        <taxon>Miscanthus</taxon>
    </lineage>
</organism>